<name>A0A3E3JZA0_9FIRM</name>
<accession>A0A3E3JZA0</accession>
<evidence type="ECO:0000313" key="2">
    <source>
        <dbReference type="Proteomes" id="UP000261080"/>
    </source>
</evidence>
<protein>
    <submittedName>
        <fullName evidence="1">Uncharacterized protein</fullName>
    </submittedName>
</protein>
<evidence type="ECO:0000313" key="1">
    <source>
        <dbReference type="EMBL" id="RGE85372.1"/>
    </source>
</evidence>
<organism evidence="1 2">
    <name type="scientific">Sellimonas intestinalis</name>
    <dbReference type="NCBI Taxonomy" id="1653434"/>
    <lineage>
        <taxon>Bacteria</taxon>
        <taxon>Bacillati</taxon>
        <taxon>Bacillota</taxon>
        <taxon>Clostridia</taxon>
        <taxon>Lachnospirales</taxon>
        <taxon>Lachnospiraceae</taxon>
        <taxon>Sellimonas</taxon>
    </lineage>
</organism>
<dbReference type="EMBL" id="QVLX01000008">
    <property type="protein sequence ID" value="RGE85372.1"/>
    <property type="molecule type" value="Genomic_DNA"/>
</dbReference>
<dbReference type="RefSeq" id="WP_117493731.1">
    <property type="nucleotide sequence ID" value="NZ_CALBAT010000010.1"/>
</dbReference>
<sequence>MEEAVLKIIRKYFSFSISVEYEEEWITANQIKEKLRKIKENTGNEKPILKVEESTIKMKGDDK</sequence>
<proteinExistence type="predicted"/>
<keyword evidence="2" id="KW-1185">Reference proteome</keyword>
<comment type="caution">
    <text evidence="1">The sequence shown here is derived from an EMBL/GenBank/DDBJ whole genome shotgun (WGS) entry which is preliminary data.</text>
</comment>
<dbReference type="Proteomes" id="UP000261080">
    <property type="component" value="Unassembled WGS sequence"/>
</dbReference>
<dbReference type="AlphaFoldDB" id="A0A3E3JZA0"/>
<reference evidence="1 2" key="1">
    <citation type="submission" date="2018-08" db="EMBL/GenBank/DDBJ databases">
        <title>A genome reference for cultivated species of the human gut microbiota.</title>
        <authorList>
            <person name="Zou Y."/>
            <person name="Xue W."/>
            <person name="Luo G."/>
        </authorList>
    </citation>
    <scope>NUCLEOTIDE SEQUENCE [LARGE SCALE GENOMIC DNA]</scope>
    <source>
        <strain evidence="1 2">AF37-2AT</strain>
    </source>
</reference>
<gene>
    <name evidence="1" type="ORF">DW016_12690</name>
</gene>